<organism evidence="1 2">
    <name type="scientific">Limnospira indica PCC 8005</name>
    <dbReference type="NCBI Taxonomy" id="376219"/>
    <lineage>
        <taxon>Bacteria</taxon>
        <taxon>Bacillati</taxon>
        <taxon>Cyanobacteriota</taxon>
        <taxon>Cyanophyceae</taxon>
        <taxon>Oscillatoriophycideae</taxon>
        <taxon>Oscillatoriales</taxon>
        <taxon>Sirenicapillariaceae</taxon>
        <taxon>Limnospira</taxon>
    </lineage>
</organism>
<accession>A0A9P1KJX3</accession>
<evidence type="ECO:0000313" key="1">
    <source>
        <dbReference type="EMBL" id="CDM97396.1"/>
    </source>
</evidence>
<gene>
    <name evidence="1" type="ORF">ARTHRO_50366</name>
</gene>
<proteinExistence type="predicted"/>
<reference evidence="1 2" key="1">
    <citation type="submission" date="2014-02" db="EMBL/GenBank/DDBJ databases">
        <authorList>
            <person name="Genoscope - CEA"/>
        </authorList>
    </citation>
    <scope>NUCLEOTIDE SEQUENCE [LARGE SCALE GENOMIC DNA]</scope>
    <source>
        <strain evidence="1 2">PCC 8005</strain>
    </source>
</reference>
<name>A0A9P1KJX3_9CYAN</name>
<keyword evidence="2" id="KW-1185">Reference proteome</keyword>
<dbReference type="Proteomes" id="UP000032946">
    <property type="component" value="Chromosome"/>
</dbReference>
<sequence length="60" mass="6711">MGEVKAKIKHEVTSPLVHLRNHLAVKTEVRKAKPPKSKQSKLTTIFLDSGFLFELSVAII</sequence>
<dbReference type="AlphaFoldDB" id="A0A9P1KJX3"/>
<dbReference type="EMBL" id="FO818640">
    <property type="protein sequence ID" value="CDM97396.1"/>
    <property type="molecule type" value="Genomic_DNA"/>
</dbReference>
<protein>
    <submittedName>
        <fullName evidence="1">Uncharacterized protein</fullName>
    </submittedName>
</protein>
<evidence type="ECO:0000313" key="2">
    <source>
        <dbReference type="Proteomes" id="UP000032946"/>
    </source>
</evidence>